<sequence length="75" mass="9104">YVLLRFHSKLLNFHPPSNCTIRKLLMERDKRMPTEVTPQKLKEFTYRRRTTSKSRPVPTSIEETKISKNRYQQPR</sequence>
<feature type="region of interest" description="Disordered" evidence="1">
    <location>
        <begin position="47"/>
        <end position="75"/>
    </location>
</feature>
<gene>
    <name evidence="2" type="ORF">CEXT_679181</name>
</gene>
<dbReference type="AlphaFoldDB" id="A0AAV4R522"/>
<evidence type="ECO:0000313" key="2">
    <source>
        <dbReference type="EMBL" id="GIY15467.1"/>
    </source>
</evidence>
<dbReference type="EMBL" id="BPLR01007238">
    <property type="protein sequence ID" value="GIY15467.1"/>
    <property type="molecule type" value="Genomic_DNA"/>
</dbReference>
<reference evidence="2 3" key="1">
    <citation type="submission" date="2021-06" db="EMBL/GenBank/DDBJ databases">
        <title>Caerostris extrusa draft genome.</title>
        <authorList>
            <person name="Kono N."/>
            <person name="Arakawa K."/>
        </authorList>
    </citation>
    <scope>NUCLEOTIDE SEQUENCE [LARGE SCALE GENOMIC DNA]</scope>
</reference>
<protein>
    <submittedName>
        <fullName evidence="2">Uncharacterized protein</fullName>
    </submittedName>
</protein>
<evidence type="ECO:0000313" key="3">
    <source>
        <dbReference type="Proteomes" id="UP001054945"/>
    </source>
</evidence>
<name>A0AAV4R522_CAEEX</name>
<feature type="non-terminal residue" evidence="2">
    <location>
        <position position="1"/>
    </location>
</feature>
<accession>A0AAV4R522</accession>
<keyword evidence="3" id="KW-1185">Reference proteome</keyword>
<comment type="caution">
    <text evidence="2">The sequence shown here is derived from an EMBL/GenBank/DDBJ whole genome shotgun (WGS) entry which is preliminary data.</text>
</comment>
<proteinExistence type="predicted"/>
<evidence type="ECO:0000256" key="1">
    <source>
        <dbReference type="SAM" id="MobiDB-lite"/>
    </source>
</evidence>
<organism evidence="2 3">
    <name type="scientific">Caerostris extrusa</name>
    <name type="common">Bark spider</name>
    <name type="synonym">Caerostris bankana</name>
    <dbReference type="NCBI Taxonomy" id="172846"/>
    <lineage>
        <taxon>Eukaryota</taxon>
        <taxon>Metazoa</taxon>
        <taxon>Ecdysozoa</taxon>
        <taxon>Arthropoda</taxon>
        <taxon>Chelicerata</taxon>
        <taxon>Arachnida</taxon>
        <taxon>Araneae</taxon>
        <taxon>Araneomorphae</taxon>
        <taxon>Entelegynae</taxon>
        <taxon>Araneoidea</taxon>
        <taxon>Araneidae</taxon>
        <taxon>Caerostris</taxon>
    </lineage>
</organism>
<dbReference type="Proteomes" id="UP001054945">
    <property type="component" value="Unassembled WGS sequence"/>
</dbReference>